<feature type="domain" description="CBS" evidence="4">
    <location>
        <begin position="102"/>
        <end position="158"/>
    </location>
</feature>
<organism evidence="5 6">
    <name type="scientific">Synchytrium endobioticum</name>
    <dbReference type="NCBI Taxonomy" id="286115"/>
    <lineage>
        <taxon>Eukaryota</taxon>
        <taxon>Fungi</taxon>
        <taxon>Fungi incertae sedis</taxon>
        <taxon>Chytridiomycota</taxon>
        <taxon>Chytridiomycota incertae sedis</taxon>
        <taxon>Chytridiomycetes</taxon>
        <taxon>Synchytriales</taxon>
        <taxon>Synchytriaceae</taxon>
        <taxon>Synchytrium</taxon>
    </lineage>
</organism>
<dbReference type="Proteomes" id="UP000317494">
    <property type="component" value="Unassembled WGS sequence"/>
</dbReference>
<keyword evidence="2 3" id="KW-0129">CBS domain</keyword>
<dbReference type="VEuPathDB" id="FungiDB:SeMB42_g00873"/>
<dbReference type="AlphaFoldDB" id="A0A507DQT3"/>
<dbReference type="SMART" id="SM00116">
    <property type="entry name" value="CBS"/>
    <property type="match status" value="3"/>
</dbReference>
<dbReference type="InterPro" id="IPR000644">
    <property type="entry name" value="CBS_dom"/>
</dbReference>
<accession>A0A507DQT3</accession>
<evidence type="ECO:0000256" key="3">
    <source>
        <dbReference type="PROSITE-ProRule" id="PRU00703"/>
    </source>
</evidence>
<dbReference type="InterPro" id="IPR046342">
    <property type="entry name" value="CBS_dom_sf"/>
</dbReference>
<keyword evidence="6" id="KW-1185">Reference proteome</keyword>
<comment type="caution">
    <text evidence="5">The sequence shown here is derived from an EMBL/GenBank/DDBJ whole genome shotgun (WGS) entry which is preliminary data.</text>
</comment>
<dbReference type="PANTHER" id="PTHR13780:SF36">
    <property type="entry name" value="CBS DOMAIN-CONTAINING PROTEIN"/>
    <property type="match status" value="1"/>
</dbReference>
<evidence type="ECO:0000313" key="6">
    <source>
        <dbReference type="Proteomes" id="UP000317494"/>
    </source>
</evidence>
<evidence type="ECO:0000256" key="2">
    <source>
        <dbReference type="ARBA" id="ARBA00023122"/>
    </source>
</evidence>
<name>A0A507DQT3_9FUNG</name>
<dbReference type="GO" id="GO:0042149">
    <property type="term" value="P:cellular response to glucose starvation"/>
    <property type="evidence" value="ECO:0007669"/>
    <property type="project" value="TreeGrafter"/>
</dbReference>
<reference evidence="5 6" key="1">
    <citation type="journal article" date="2019" name="Sci. Rep.">
        <title>Comparative genomics of chytrid fungi reveal insights into the obligate biotrophic and pathogenic lifestyle of Synchytrium endobioticum.</title>
        <authorList>
            <person name="van de Vossenberg B.T.L.H."/>
            <person name="Warris S."/>
            <person name="Nguyen H.D.T."/>
            <person name="van Gent-Pelzer M.P.E."/>
            <person name="Joly D.L."/>
            <person name="van de Geest H.C."/>
            <person name="Bonants P.J.M."/>
            <person name="Smith D.S."/>
            <person name="Levesque C.A."/>
            <person name="van der Lee T.A.J."/>
        </authorList>
    </citation>
    <scope>NUCLEOTIDE SEQUENCE [LARGE SCALE GENOMIC DNA]</scope>
    <source>
        <strain evidence="5 6">MB42</strain>
    </source>
</reference>
<dbReference type="Gene3D" id="3.10.580.10">
    <property type="entry name" value="CBS-domain"/>
    <property type="match status" value="2"/>
</dbReference>
<keyword evidence="1" id="KW-0677">Repeat</keyword>
<evidence type="ECO:0000259" key="4">
    <source>
        <dbReference type="PROSITE" id="PS51371"/>
    </source>
</evidence>
<proteinExistence type="predicted"/>
<dbReference type="GO" id="GO:0004865">
    <property type="term" value="F:protein serine/threonine phosphatase inhibitor activity"/>
    <property type="evidence" value="ECO:0007669"/>
    <property type="project" value="TreeGrafter"/>
</dbReference>
<dbReference type="CDD" id="cd02205">
    <property type="entry name" value="CBS_pair_SF"/>
    <property type="match status" value="3"/>
</dbReference>
<dbReference type="InterPro" id="IPR050511">
    <property type="entry name" value="AMPK_gamma/SDS23_families"/>
</dbReference>
<dbReference type="PANTHER" id="PTHR13780">
    <property type="entry name" value="AMP-ACTIVATED PROTEIN KINASE, GAMMA REGULATORY SUBUNIT"/>
    <property type="match status" value="1"/>
</dbReference>
<dbReference type="SUPFAM" id="SSF54631">
    <property type="entry name" value="CBS-domain pair"/>
    <property type="match status" value="2"/>
</dbReference>
<gene>
    <name evidence="5" type="ORF">SeMB42_g00873</name>
</gene>
<sequence>MHPSQWWDLRPPENAGAWPTAKFQRNMPHFSSAENIASANDVDEVEVVTVPATTISLNRHSNHEQPTSIAILPQRHANSPNEVTNPASVYPDYRDIPVRRLMKIGLVITIDAKAPVAQAFELLVKHHISSIPITQDGQILGIIDFHDILNFILSEIDNPAKPDKHSSVKDLLGRSRLGTISQSTYSSSTSSVTSVQDDSVASLDQRRDKLLYAFSPDAPLRDVLDLFGNGVHRAIVYLDAPSSPPIPPSSPANTSRVSPTAPTGKYGIISQSTVIKYIFNNSRFYPELTRQLTSTVKDLGLGTPSVMTVDSEAPLVDALRMMAKQQVSSLGIVDKRGVLLSNLSLGDMKWVIQARTPQFLYDSVMQFRTQVDRLSGIDDGLDVIPVFDITECATLGYAMSKVIATKTHRVWVVDHARKPKIVISLTDMIRHFFEKGM</sequence>
<dbReference type="Pfam" id="PF00571">
    <property type="entry name" value="CBS"/>
    <property type="match status" value="2"/>
</dbReference>
<dbReference type="EMBL" id="QEAN01000019">
    <property type="protein sequence ID" value="TPX53278.1"/>
    <property type="molecule type" value="Genomic_DNA"/>
</dbReference>
<protein>
    <recommendedName>
        <fullName evidence="4">CBS domain-containing protein</fullName>
    </recommendedName>
</protein>
<evidence type="ECO:0000313" key="5">
    <source>
        <dbReference type="EMBL" id="TPX53278.1"/>
    </source>
</evidence>
<feature type="domain" description="CBS" evidence="4">
    <location>
        <begin position="302"/>
        <end position="363"/>
    </location>
</feature>
<dbReference type="PROSITE" id="PS51371">
    <property type="entry name" value="CBS"/>
    <property type="match status" value="2"/>
</dbReference>
<dbReference type="STRING" id="286115.A0A507DQT3"/>
<evidence type="ECO:0000256" key="1">
    <source>
        <dbReference type="ARBA" id="ARBA00022737"/>
    </source>
</evidence>